<evidence type="ECO:0000256" key="16">
    <source>
        <dbReference type="ARBA" id="ARBA00024013"/>
    </source>
</evidence>
<keyword evidence="4" id="KW-0150">Chloroplast</keyword>
<comment type="subcellular location">
    <subcellularLocation>
        <location evidence="2">Membrane</location>
        <topology evidence="2">Single-pass membrane protein</topology>
    </subcellularLocation>
    <subcellularLocation>
        <location evidence="16">Plastid</location>
        <location evidence="16">Chloroplast outer membrane</location>
    </subcellularLocation>
</comment>
<feature type="domain" description="AIG1-type G" evidence="19">
    <location>
        <begin position="5"/>
        <end position="178"/>
    </location>
</feature>
<keyword evidence="10" id="KW-1002">Plastid outer membrane</keyword>
<feature type="region of interest" description="Disordered" evidence="18">
    <location>
        <begin position="249"/>
        <end position="297"/>
    </location>
</feature>
<keyword evidence="13" id="KW-1133">Transmembrane helix</keyword>
<evidence type="ECO:0000256" key="2">
    <source>
        <dbReference type="ARBA" id="ARBA00004167"/>
    </source>
</evidence>
<keyword evidence="6" id="KW-0812">Transmembrane</keyword>
<evidence type="ECO:0000256" key="3">
    <source>
        <dbReference type="ARBA" id="ARBA00022448"/>
    </source>
</evidence>
<proteinExistence type="predicted"/>
<comment type="caution">
    <text evidence="20">The sequence shown here is derived from an EMBL/GenBank/DDBJ whole genome shotgun (WGS) entry which is preliminary data.</text>
</comment>
<keyword evidence="5" id="KW-0934">Plastid</keyword>
<keyword evidence="8" id="KW-0547">Nucleotide-binding</keyword>
<dbReference type="InterPro" id="IPR045058">
    <property type="entry name" value="GIMA/IAN/Toc"/>
</dbReference>
<evidence type="ECO:0000256" key="11">
    <source>
        <dbReference type="ARBA" id="ARBA00022842"/>
    </source>
</evidence>
<dbReference type="Pfam" id="PF04548">
    <property type="entry name" value="AIG1"/>
    <property type="match status" value="1"/>
</dbReference>
<evidence type="ECO:0000256" key="12">
    <source>
        <dbReference type="ARBA" id="ARBA00022927"/>
    </source>
</evidence>
<keyword evidence="12" id="KW-0653">Protein transport</keyword>
<dbReference type="InterPro" id="IPR006703">
    <property type="entry name" value="G_AIG1"/>
</dbReference>
<evidence type="ECO:0000256" key="17">
    <source>
        <dbReference type="SAM" id="Coils"/>
    </source>
</evidence>
<evidence type="ECO:0000256" key="8">
    <source>
        <dbReference type="ARBA" id="ARBA00022741"/>
    </source>
</evidence>
<evidence type="ECO:0000313" key="21">
    <source>
        <dbReference type="Proteomes" id="UP000789901"/>
    </source>
</evidence>
<dbReference type="SUPFAM" id="SSF52540">
    <property type="entry name" value="P-loop containing nucleoside triphosphate hydrolases"/>
    <property type="match status" value="1"/>
</dbReference>
<evidence type="ECO:0000256" key="7">
    <source>
        <dbReference type="ARBA" id="ARBA00022723"/>
    </source>
</evidence>
<dbReference type="Proteomes" id="UP000789901">
    <property type="component" value="Unassembled WGS sequence"/>
</dbReference>
<keyword evidence="9" id="KW-0378">Hydrolase</keyword>
<evidence type="ECO:0000256" key="4">
    <source>
        <dbReference type="ARBA" id="ARBA00022528"/>
    </source>
</evidence>
<keyword evidence="3" id="KW-0813">Transport</keyword>
<evidence type="ECO:0000256" key="15">
    <source>
        <dbReference type="ARBA" id="ARBA00023136"/>
    </source>
</evidence>
<dbReference type="InterPro" id="IPR027417">
    <property type="entry name" value="P-loop_NTPase"/>
</dbReference>
<keyword evidence="14" id="KW-0342">GTP-binding</keyword>
<dbReference type="EMBL" id="CAJVQB010012258">
    <property type="protein sequence ID" value="CAG8754126.1"/>
    <property type="molecule type" value="Genomic_DNA"/>
</dbReference>
<evidence type="ECO:0000256" key="18">
    <source>
        <dbReference type="SAM" id="MobiDB-lite"/>
    </source>
</evidence>
<keyword evidence="11" id="KW-0460">Magnesium</keyword>
<gene>
    <name evidence="20" type="ORF">GMARGA_LOCUS16728</name>
</gene>
<dbReference type="PANTHER" id="PTHR10903:SF135">
    <property type="entry name" value="TRANSLOCASE OF CHLOROPLAST 120, CHLOROPLASTIC-RELATED"/>
    <property type="match status" value="1"/>
</dbReference>
<dbReference type="Gene3D" id="3.40.50.300">
    <property type="entry name" value="P-loop containing nucleotide triphosphate hydrolases"/>
    <property type="match status" value="1"/>
</dbReference>
<evidence type="ECO:0000256" key="9">
    <source>
        <dbReference type="ARBA" id="ARBA00022801"/>
    </source>
</evidence>
<organism evidence="20 21">
    <name type="scientific">Gigaspora margarita</name>
    <dbReference type="NCBI Taxonomy" id="4874"/>
    <lineage>
        <taxon>Eukaryota</taxon>
        <taxon>Fungi</taxon>
        <taxon>Fungi incertae sedis</taxon>
        <taxon>Mucoromycota</taxon>
        <taxon>Glomeromycotina</taxon>
        <taxon>Glomeromycetes</taxon>
        <taxon>Diversisporales</taxon>
        <taxon>Gigasporaceae</taxon>
        <taxon>Gigaspora</taxon>
    </lineage>
</organism>
<keyword evidence="15" id="KW-0472">Membrane</keyword>
<feature type="compositionally biased region" description="Basic and acidic residues" evidence="18">
    <location>
        <begin position="250"/>
        <end position="283"/>
    </location>
</feature>
<evidence type="ECO:0000313" key="20">
    <source>
        <dbReference type="EMBL" id="CAG8754126.1"/>
    </source>
</evidence>
<evidence type="ECO:0000256" key="1">
    <source>
        <dbReference type="ARBA" id="ARBA00001946"/>
    </source>
</evidence>
<keyword evidence="21" id="KW-1185">Reference proteome</keyword>
<name>A0ABN7VBL7_GIGMA</name>
<evidence type="ECO:0000256" key="14">
    <source>
        <dbReference type="ARBA" id="ARBA00023134"/>
    </source>
</evidence>
<evidence type="ECO:0000256" key="10">
    <source>
        <dbReference type="ARBA" id="ARBA00022805"/>
    </source>
</evidence>
<evidence type="ECO:0000259" key="19">
    <source>
        <dbReference type="Pfam" id="PF04548"/>
    </source>
</evidence>
<protein>
    <submittedName>
        <fullName evidence="20">11463_t:CDS:1</fullName>
    </submittedName>
</protein>
<keyword evidence="17" id="KW-0175">Coiled coil</keyword>
<dbReference type="PANTHER" id="PTHR10903">
    <property type="entry name" value="GTPASE, IMAP FAMILY MEMBER-RELATED"/>
    <property type="match status" value="1"/>
</dbReference>
<sequence length="514" mass="59199">MTETKNILLIGGTGGGKSTLANVITNTNDFKEGKLGISETKEIQTKEFKNDNFDYLIIDNPGIGDTKLPTEKTLDTIAEAVYLVKNGVSRVFFVTDGRFDTNEMATYNLLRAVIFDKDVTKNTTIIRTRFKDFKKSKKREEDIKAMIDQGGELAEIIKSCEKRVIHVSNPSIEIEGADKEETELNKKARNKSREILLNHLSENCQTNSYKPPKLQALSDEIAGYMEGKKKLEEDLKSISKKKIRKLRNKKINDARVKGKDAKDSTENISKESEATAKQEKEQINDSQSSHSPDKKNNKVFKHIFNNYGDIEKVLGSDAIFISQGFNYRQTQEWARVLENNFNPEYDAGFCAWLRDNKQLTAEKTLHNNDVNIEQLKSEYHHQLQNSFIQECQLKASSYSEILEWIAYEDFSNIEYLAEEISKILGDRYNEMEDKSSKFYQQVQEAEEYNKTLPDEIKFPDYRAPPTYHSKHLPTKEITQLLKTLQLEDFKQVDLELEIPNEETEQQAQIQIPPK</sequence>
<reference evidence="20 21" key="1">
    <citation type="submission" date="2021-06" db="EMBL/GenBank/DDBJ databases">
        <authorList>
            <person name="Kallberg Y."/>
            <person name="Tangrot J."/>
            <person name="Rosling A."/>
        </authorList>
    </citation>
    <scope>NUCLEOTIDE SEQUENCE [LARGE SCALE GENOMIC DNA]</scope>
    <source>
        <strain evidence="20 21">120-4 pot B 10/14</strain>
    </source>
</reference>
<evidence type="ECO:0000256" key="5">
    <source>
        <dbReference type="ARBA" id="ARBA00022640"/>
    </source>
</evidence>
<keyword evidence="7" id="KW-0479">Metal-binding</keyword>
<accession>A0ABN7VBL7</accession>
<comment type="cofactor">
    <cofactor evidence="1">
        <name>Mg(2+)</name>
        <dbReference type="ChEBI" id="CHEBI:18420"/>
    </cofactor>
</comment>
<evidence type="ECO:0000256" key="13">
    <source>
        <dbReference type="ARBA" id="ARBA00022989"/>
    </source>
</evidence>
<evidence type="ECO:0000256" key="6">
    <source>
        <dbReference type="ARBA" id="ARBA00022692"/>
    </source>
</evidence>
<feature type="coiled-coil region" evidence="17">
    <location>
        <begin position="174"/>
        <end position="248"/>
    </location>
</feature>